<protein>
    <recommendedName>
        <fullName evidence="10">EGF-like domain-containing protein</fullName>
    </recommendedName>
</protein>
<feature type="domain" description="EGF-like" evidence="10">
    <location>
        <begin position="619"/>
        <end position="656"/>
    </location>
</feature>
<dbReference type="InterPro" id="IPR000742">
    <property type="entry name" value="EGF"/>
</dbReference>
<keyword evidence="5 7" id="KW-1015">Disulfide bond</keyword>
<evidence type="ECO:0000256" key="8">
    <source>
        <dbReference type="SAM" id="MobiDB-lite"/>
    </source>
</evidence>
<feature type="signal peptide" evidence="9">
    <location>
        <begin position="1"/>
        <end position="21"/>
    </location>
</feature>
<evidence type="ECO:0000313" key="12">
    <source>
        <dbReference type="Proteomes" id="UP000663864"/>
    </source>
</evidence>
<feature type="disulfide bond" evidence="7">
    <location>
        <begin position="541"/>
        <end position="550"/>
    </location>
</feature>
<evidence type="ECO:0000313" key="11">
    <source>
        <dbReference type="EMBL" id="CAF1357027.1"/>
    </source>
</evidence>
<evidence type="ECO:0000256" key="4">
    <source>
        <dbReference type="ARBA" id="ARBA00022737"/>
    </source>
</evidence>
<dbReference type="SMART" id="SM00179">
    <property type="entry name" value="EGF_CA"/>
    <property type="match status" value="1"/>
</dbReference>
<feature type="domain" description="EGF-like" evidence="10">
    <location>
        <begin position="516"/>
        <end position="551"/>
    </location>
</feature>
<keyword evidence="2 7" id="KW-0245">EGF-like domain</keyword>
<dbReference type="AlphaFoldDB" id="A0A815HMN8"/>
<dbReference type="GO" id="GO:0005509">
    <property type="term" value="F:calcium ion binding"/>
    <property type="evidence" value="ECO:0007669"/>
    <property type="project" value="InterPro"/>
</dbReference>
<reference evidence="11" key="1">
    <citation type="submission" date="2021-02" db="EMBL/GenBank/DDBJ databases">
        <authorList>
            <person name="Nowell W R."/>
        </authorList>
    </citation>
    <scope>NUCLEOTIDE SEQUENCE</scope>
</reference>
<evidence type="ECO:0000256" key="9">
    <source>
        <dbReference type="SAM" id="SignalP"/>
    </source>
</evidence>
<dbReference type="InterPro" id="IPR016117">
    <property type="entry name" value="ArgJ-like_dom_sf"/>
</dbReference>
<organism evidence="11 12">
    <name type="scientific">Rotaria sordida</name>
    <dbReference type="NCBI Taxonomy" id="392033"/>
    <lineage>
        <taxon>Eukaryota</taxon>
        <taxon>Metazoa</taxon>
        <taxon>Spiralia</taxon>
        <taxon>Gnathifera</taxon>
        <taxon>Rotifera</taxon>
        <taxon>Eurotatoria</taxon>
        <taxon>Bdelloidea</taxon>
        <taxon>Philodinida</taxon>
        <taxon>Philodinidae</taxon>
        <taxon>Rotaria</taxon>
    </lineage>
</organism>
<sequence>MNVTLFPLLVLFIFILHESKGEVVKTDSRKPRARDLGIPFDGTPGKYNAITDVEGVQVGFKTLIQGDSVRTGVTAVFPRGTDFTNRQSPCFAHWFSLNGNGEMTGIHWLTESGFLTSPILITGANYVGICRDSIIKWFWMKNDSTTMIDMEDVLLPVVAETWDGNIHDAYGFNLEKKHVFEALDNAKESAPFVQEGNVGGGTGMICFGFKAGTGTSSRIIQGLNYTVGVLVQANFGRKEQLIIAGVPVGKEIMKMETNSSVRSKDAGSIIVILGTNAPLLPHHLKRLATRVSPGIGKLGGRASDSSGDIFLAFSTVNPFNPTSTMATINFLSNSQMNPLFEATIQCVEEAVVNSMIAAETMTGYRGHRVEAISHQNLIEILKKYNGFEGASTTMQVHQGRHGNVSRWMWLTIGILVFSLSVAMSSQEDSNSDDMAQMLNDGRQLARFSVIHGKKKPNPESHHHSHSNEKDSKVTISSNDTLDENDDYPTTEADLDVLEAPMQKSLSSYVDISVTSRRFGCSSYCYNDGICVLVGQSITCRCQPGYIGVRCQVAQSAISTRQQDCNTLTCDNGGICYDPPGPVAAMCYCTVGWSGDFCDIPDTTLTITTTTTTTASGILPGQRCLTNVCQNGGTCTMTLGGGFYCTCPPGYTGLSCESSGSSS</sequence>
<evidence type="ECO:0000256" key="1">
    <source>
        <dbReference type="ARBA" id="ARBA00007068"/>
    </source>
</evidence>
<proteinExistence type="inferred from homology"/>
<feature type="disulfide bond" evidence="7">
    <location>
        <begin position="569"/>
        <end position="586"/>
    </location>
</feature>
<evidence type="ECO:0000256" key="6">
    <source>
        <dbReference type="ARBA" id="ARBA00023180"/>
    </source>
</evidence>
<dbReference type="EMBL" id="CAJNOT010002986">
    <property type="protein sequence ID" value="CAF1357027.1"/>
    <property type="molecule type" value="Genomic_DNA"/>
</dbReference>
<gene>
    <name evidence="11" type="ORF">ZHD862_LOCUS30869</name>
</gene>
<dbReference type="SUPFAM" id="SSF57196">
    <property type="entry name" value="EGF/Laminin"/>
    <property type="match status" value="3"/>
</dbReference>
<dbReference type="InterPro" id="IPR001881">
    <property type="entry name" value="EGF-like_Ca-bd_dom"/>
</dbReference>
<evidence type="ECO:0000256" key="3">
    <source>
        <dbReference type="ARBA" id="ARBA00022729"/>
    </source>
</evidence>
<feature type="disulfide bond" evidence="7">
    <location>
        <begin position="520"/>
        <end position="530"/>
    </location>
</feature>
<keyword evidence="6" id="KW-0325">Glycoprotein</keyword>
<keyword evidence="3 9" id="KW-0732">Signal</keyword>
<evidence type="ECO:0000256" key="2">
    <source>
        <dbReference type="ARBA" id="ARBA00022536"/>
    </source>
</evidence>
<comment type="caution">
    <text evidence="7">Lacks conserved residue(s) required for the propagation of feature annotation.</text>
</comment>
<dbReference type="Proteomes" id="UP000663864">
    <property type="component" value="Unassembled WGS sequence"/>
</dbReference>
<dbReference type="PANTHER" id="PTHR36512:SF3">
    <property type="entry name" value="BLR5678 PROTEIN"/>
    <property type="match status" value="1"/>
</dbReference>
<accession>A0A815HMN8</accession>
<feature type="disulfide bond" evidence="7">
    <location>
        <begin position="588"/>
        <end position="597"/>
    </location>
</feature>
<dbReference type="CDD" id="cd02253">
    <property type="entry name" value="DmpA"/>
    <property type="match status" value="1"/>
</dbReference>
<feature type="disulfide bond" evidence="7">
    <location>
        <begin position="646"/>
        <end position="655"/>
    </location>
</feature>
<evidence type="ECO:0000256" key="5">
    <source>
        <dbReference type="ARBA" id="ARBA00023157"/>
    </source>
</evidence>
<evidence type="ECO:0000256" key="7">
    <source>
        <dbReference type="PROSITE-ProRule" id="PRU00076"/>
    </source>
</evidence>
<dbReference type="PROSITE" id="PS00022">
    <property type="entry name" value="EGF_1"/>
    <property type="match status" value="3"/>
</dbReference>
<evidence type="ECO:0000259" key="10">
    <source>
        <dbReference type="PROSITE" id="PS50026"/>
    </source>
</evidence>
<dbReference type="Gene3D" id="3.60.70.12">
    <property type="entry name" value="L-amino peptidase D-ALA esterase/amidase"/>
    <property type="match status" value="1"/>
</dbReference>
<comment type="caution">
    <text evidence="11">The sequence shown here is derived from an EMBL/GenBank/DDBJ whole genome shotgun (WGS) entry which is preliminary data.</text>
</comment>
<dbReference type="SUPFAM" id="SSF56266">
    <property type="entry name" value="DmpA/ArgJ-like"/>
    <property type="match status" value="1"/>
</dbReference>
<name>A0A815HMN8_9BILA</name>
<dbReference type="PANTHER" id="PTHR36512">
    <property type="entry name" value="D-AMINOPEPTIDASE"/>
    <property type="match status" value="1"/>
</dbReference>
<feature type="compositionally biased region" description="Basic and acidic residues" evidence="8">
    <location>
        <begin position="456"/>
        <end position="472"/>
    </location>
</feature>
<dbReference type="PROSITE" id="PS50026">
    <property type="entry name" value="EGF_3"/>
    <property type="match status" value="3"/>
</dbReference>
<dbReference type="FunFam" id="2.10.25.10:FF:000173">
    <property type="entry name" value="Neurogenic locus notch protein 2"/>
    <property type="match status" value="1"/>
</dbReference>
<dbReference type="PROSITE" id="PS01186">
    <property type="entry name" value="EGF_2"/>
    <property type="match status" value="3"/>
</dbReference>
<dbReference type="Pfam" id="PF03576">
    <property type="entry name" value="Peptidase_S58"/>
    <property type="match status" value="1"/>
</dbReference>
<keyword evidence="4" id="KW-0677">Repeat</keyword>
<dbReference type="GO" id="GO:0004177">
    <property type="term" value="F:aminopeptidase activity"/>
    <property type="evidence" value="ECO:0007669"/>
    <property type="project" value="TreeGrafter"/>
</dbReference>
<dbReference type="Pfam" id="PF00008">
    <property type="entry name" value="EGF"/>
    <property type="match status" value="2"/>
</dbReference>
<dbReference type="Gene3D" id="2.10.25.10">
    <property type="entry name" value="Laminin"/>
    <property type="match status" value="3"/>
</dbReference>
<dbReference type="InterPro" id="IPR005321">
    <property type="entry name" value="Peptidase_S58_DmpA"/>
</dbReference>
<feature type="domain" description="EGF-like" evidence="10">
    <location>
        <begin position="560"/>
        <end position="598"/>
    </location>
</feature>
<dbReference type="SMART" id="SM00181">
    <property type="entry name" value="EGF"/>
    <property type="match status" value="3"/>
</dbReference>
<dbReference type="CDD" id="cd00054">
    <property type="entry name" value="EGF_CA"/>
    <property type="match status" value="2"/>
</dbReference>
<feature type="region of interest" description="Disordered" evidence="8">
    <location>
        <begin position="453"/>
        <end position="488"/>
    </location>
</feature>
<comment type="similarity">
    <text evidence="1">Belongs to the peptidase S58 family.</text>
</comment>
<feature type="chain" id="PRO_5032910779" description="EGF-like domain-containing protein" evidence="9">
    <location>
        <begin position="22"/>
        <end position="662"/>
    </location>
</feature>